<evidence type="ECO:0000313" key="2">
    <source>
        <dbReference type="Proteomes" id="UP000001441"/>
    </source>
</evidence>
<organism evidence="1 2">
    <name type="scientific">Allochromatium vinosum (strain ATCC 17899 / DSM 180 / NBRC 103801 / NCIMB 10441 / D)</name>
    <name type="common">Chromatium vinosum</name>
    <dbReference type="NCBI Taxonomy" id="572477"/>
    <lineage>
        <taxon>Bacteria</taxon>
        <taxon>Pseudomonadati</taxon>
        <taxon>Pseudomonadota</taxon>
        <taxon>Gammaproteobacteria</taxon>
        <taxon>Chromatiales</taxon>
        <taxon>Chromatiaceae</taxon>
        <taxon>Allochromatium</taxon>
    </lineage>
</organism>
<gene>
    <name evidence="1" type="ordered locus">Alvin_2404</name>
</gene>
<name>D3RNF5_ALLVD</name>
<dbReference type="eggNOG" id="ENOG50334UX">
    <property type="taxonomic scope" value="Bacteria"/>
</dbReference>
<dbReference type="STRING" id="572477.Alvin_2404"/>
<keyword evidence="2" id="KW-1185">Reference proteome</keyword>
<dbReference type="EMBL" id="CP001896">
    <property type="protein sequence ID" value="ADC63320.1"/>
    <property type="molecule type" value="Genomic_DNA"/>
</dbReference>
<dbReference type="AlphaFoldDB" id="D3RNF5"/>
<dbReference type="Proteomes" id="UP000001441">
    <property type="component" value="Chromosome"/>
</dbReference>
<dbReference type="HOGENOM" id="CLU_1044421_0_0_6"/>
<accession>D3RNF5</accession>
<sequence length="266" mass="28825">MSLAALLQRRAVTPVTSSISTDVTAPGRAVAEGYAGYVGYAENSKGETKTDDAPLKACAPSAMGRLSVDENRQRRTIEIEVSGVTGVTANAGVERHHTWLITLPTGERFSSMFCPPLSLAEVQARYPGARLTPRPDRPARPIAPTTLAVIHAWLDHIGEDDAQARREFVEGLARDPEQLRGLYEDVVKMGLADWPDDQATQPDTGIETTVKAVCARCAHWTPDRINPPGGLGHCTIAAPASKRPGSLWPWPDAEIHCTRFQEITPC</sequence>
<dbReference type="KEGG" id="alv:Alvin_2404"/>
<reference evidence="1 2" key="1">
    <citation type="journal article" date="2011" name="Stand. Genomic Sci.">
        <title>Complete genome sequence of Allochromatium vinosum DSM 180(T).</title>
        <authorList>
            <person name="Weissgerber T."/>
            <person name="Zigann R."/>
            <person name="Bruce D."/>
            <person name="Chang Y.J."/>
            <person name="Detter J.C."/>
            <person name="Han C."/>
            <person name="Hauser L."/>
            <person name="Jeffries C.D."/>
            <person name="Land M."/>
            <person name="Munk A.C."/>
            <person name="Tapia R."/>
            <person name="Dahl C."/>
        </authorList>
    </citation>
    <scope>NUCLEOTIDE SEQUENCE [LARGE SCALE GENOMIC DNA]</scope>
    <source>
        <strain evidence="2">ATCC 17899 / DSM 180 / NBRC 103801 / NCIMB 10441 / D</strain>
    </source>
</reference>
<protein>
    <submittedName>
        <fullName evidence="1">Uncharacterized protein</fullName>
    </submittedName>
</protein>
<evidence type="ECO:0000313" key="1">
    <source>
        <dbReference type="EMBL" id="ADC63320.1"/>
    </source>
</evidence>
<proteinExistence type="predicted"/>